<feature type="compositionally biased region" description="Low complexity" evidence="1">
    <location>
        <begin position="63"/>
        <end position="73"/>
    </location>
</feature>
<feature type="region of interest" description="Disordered" evidence="1">
    <location>
        <begin position="59"/>
        <end position="87"/>
    </location>
</feature>
<dbReference type="PANTHER" id="PTHR14485:SF3">
    <property type="entry name" value="TETRATRICOPEPTIDE REPEAT PROTEIN 23"/>
    <property type="match status" value="1"/>
</dbReference>
<evidence type="ECO:0000313" key="3">
    <source>
        <dbReference type="Proteomes" id="UP001046870"/>
    </source>
</evidence>
<protein>
    <recommendedName>
        <fullName evidence="4">Tetratricopeptide repeat domain 23</fullName>
    </recommendedName>
</protein>
<dbReference type="OrthoDB" id="9986634at2759"/>
<dbReference type="PANTHER" id="PTHR14485">
    <property type="entry name" value="TETRATRICOPEPTIDE REPEAT PROTEIN 23"/>
    <property type="match status" value="1"/>
</dbReference>
<dbReference type="EMBL" id="JAFDVH010000007">
    <property type="protein sequence ID" value="KAG7473251.1"/>
    <property type="molecule type" value="Genomic_DNA"/>
</dbReference>
<dbReference type="InterPro" id="IPR042621">
    <property type="entry name" value="TTC23/TTC23L"/>
</dbReference>
<evidence type="ECO:0000256" key="1">
    <source>
        <dbReference type="SAM" id="MobiDB-lite"/>
    </source>
</evidence>
<evidence type="ECO:0008006" key="4">
    <source>
        <dbReference type="Google" id="ProtNLM"/>
    </source>
</evidence>
<gene>
    <name evidence="2" type="ORF">MATL_G00093650</name>
</gene>
<keyword evidence="3" id="KW-1185">Reference proteome</keyword>
<dbReference type="AlphaFoldDB" id="A0A9D3Q523"/>
<feature type="compositionally biased region" description="Basic and acidic residues" evidence="1">
    <location>
        <begin position="74"/>
        <end position="87"/>
    </location>
</feature>
<dbReference type="Gene3D" id="1.25.40.10">
    <property type="entry name" value="Tetratricopeptide repeat domain"/>
    <property type="match status" value="1"/>
</dbReference>
<name>A0A9D3Q523_MEGAT</name>
<feature type="compositionally biased region" description="Polar residues" evidence="1">
    <location>
        <begin position="8"/>
        <end position="23"/>
    </location>
</feature>
<proteinExistence type="predicted"/>
<feature type="region of interest" description="Disordered" evidence="1">
    <location>
        <begin position="1"/>
        <end position="30"/>
    </location>
</feature>
<accession>A0A9D3Q523</accession>
<evidence type="ECO:0000313" key="2">
    <source>
        <dbReference type="EMBL" id="KAG7473251.1"/>
    </source>
</evidence>
<reference evidence="2" key="1">
    <citation type="submission" date="2021-01" db="EMBL/GenBank/DDBJ databases">
        <authorList>
            <person name="Zahm M."/>
            <person name="Roques C."/>
            <person name="Cabau C."/>
            <person name="Klopp C."/>
            <person name="Donnadieu C."/>
            <person name="Jouanno E."/>
            <person name="Lampietro C."/>
            <person name="Louis A."/>
            <person name="Herpin A."/>
            <person name="Echchiki A."/>
            <person name="Berthelot C."/>
            <person name="Parey E."/>
            <person name="Roest-Crollius H."/>
            <person name="Braasch I."/>
            <person name="Postlethwait J."/>
            <person name="Bobe J."/>
            <person name="Montfort J."/>
            <person name="Bouchez O."/>
            <person name="Begum T."/>
            <person name="Mejri S."/>
            <person name="Adams A."/>
            <person name="Chen W.-J."/>
            <person name="Guiguen Y."/>
        </authorList>
    </citation>
    <scope>NUCLEOTIDE SEQUENCE</scope>
    <source>
        <strain evidence="2">YG-15Mar2019-1</strain>
        <tissue evidence="2">Brain</tissue>
    </source>
</reference>
<dbReference type="Proteomes" id="UP001046870">
    <property type="component" value="Chromosome 7"/>
</dbReference>
<sequence>MFRRSDSKNTPLATNELRATTKSKLPHGGPRLHIFDHAAVKMDSDSNCKSLENCLAERRESVGDSSSGGSARSAHSEKGPSARSHGEAGETLAVVMMSPGEKLAVCENQAQTYAENQQFDAAIQELVRCLALVRLVHGDGHLKLAQAHAKLAQSYLQFKGWAAQAQEHSARALDVLLLCTPRSPEEEEEEKADTLRCLLSIHHTQGQSALLLGKYPLPCISVSSAWTQEAGQSMKPSVFKP</sequence>
<organism evidence="2 3">
    <name type="scientific">Megalops atlanticus</name>
    <name type="common">Tarpon</name>
    <name type="synonym">Clupea gigantea</name>
    <dbReference type="NCBI Taxonomy" id="7932"/>
    <lineage>
        <taxon>Eukaryota</taxon>
        <taxon>Metazoa</taxon>
        <taxon>Chordata</taxon>
        <taxon>Craniata</taxon>
        <taxon>Vertebrata</taxon>
        <taxon>Euteleostomi</taxon>
        <taxon>Actinopterygii</taxon>
        <taxon>Neopterygii</taxon>
        <taxon>Teleostei</taxon>
        <taxon>Elopiformes</taxon>
        <taxon>Megalopidae</taxon>
        <taxon>Megalops</taxon>
    </lineage>
</organism>
<comment type="caution">
    <text evidence="2">The sequence shown here is derived from an EMBL/GenBank/DDBJ whole genome shotgun (WGS) entry which is preliminary data.</text>
</comment>
<dbReference type="InterPro" id="IPR011990">
    <property type="entry name" value="TPR-like_helical_dom_sf"/>
</dbReference>